<accession>B0RJ76</accession>
<protein>
    <submittedName>
        <fullName evidence="1">Uncharacterized protein</fullName>
    </submittedName>
</protein>
<dbReference type="Proteomes" id="UP000001318">
    <property type="component" value="Plasmid pCSL1"/>
</dbReference>
<reference evidence="1 2" key="1">
    <citation type="journal article" date="2008" name="J. Bacteriol.">
        <title>Genome of the actinomycete plant pathogen Clavibacter michiganensis subsp. sepedonicus suggests recent niche adaptation.</title>
        <authorList>
            <person name="Bentley S.D."/>
            <person name="Corton C."/>
            <person name="Brown S.E."/>
            <person name="Barron A."/>
            <person name="Clark L."/>
            <person name="Doggett J."/>
            <person name="Harris B."/>
            <person name="Ormond D."/>
            <person name="Quail M.A."/>
            <person name="May G."/>
            <person name="Francis D."/>
            <person name="Knudson D."/>
            <person name="Parkhill J."/>
            <person name="Ishimaru C.A."/>
        </authorList>
    </citation>
    <scope>NUCLEOTIDE SEQUENCE [LARGE SCALE GENOMIC DNA]</scope>
    <source>
        <strain evidence="2">ATCC 33113 / DSM 20744 / JCM 9667 / LMG 2889 / ICMP 2535 / C-1</strain>
    </source>
</reference>
<proteinExistence type="predicted"/>
<sequence>MRRDSSTGTDHAGKPACRGPDPATTIDRWAALAETAFVLRTPTDDERVVSEARAMPGVTRHLPHAAPIISSAPPPAFRDIPSVARSPDTIPQWGKFKEELVHRSQGNAAVLA</sequence>
<gene>
    <name evidence="1" type="ordered locus">pCSL0021</name>
</gene>
<keyword evidence="1" id="KW-0614">Plasmid</keyword>
<dbReference type="AlphaFoldDB" id="B0RJ76"/>
<dbReference type="KEGG" id="cms:pCSL0021"/>
<evidence type="ECO:0000313" key="1">
    <source>
        <dbReference type="EMBL" id="CAQ03266.1"/>
    </source>
</evidence>
<evidence type="ECO:0000313" key="2">
    <source>
        <dbReference type="Proteomes" id="UP000001318"/>
    </source>
</evidence>
<keyword evidence="2" id="KW-1185">Reference proteome</keyword>
<name>B0RJ76_CLASE</name>
<geneLocation type="plasmid" evidence="1 2">
    <name>pCSL1</name>
</geneLocation>
<dbReference type="HOGENOM" id="CLU_2141470_0_0_11"/>
<dbReference type="EMBL" id="AM849036">
    <property type="protein sequence ID" value="CAQ03266.1"/>
    <property type="molecule type" value="Genomic_DNA"/>
</dbReference>
<organism evidence="1 2">
    <name type="scientific">Clavibacter sepedonicus</name>
    <name type="common">Clavibacter michiganensis subsp. sepedonicus</name>
    <dbReference type="NCBI Taxonomy" id="31964"/>
    <lineage>
        <taxon>Bacteria</taxon>
        <taxon>Bacillati</taxon>
        <taxon>Actinomycetota</taxon>
        <taxon>Actinomycetes</taxon>
        <taxon>Micrococcales</taxon>
        <taxon>Microbacteriaceae</taxon>
        <taxon>Clavibacter</taxon>
    </lineage>
</organism>